<organism evidence="1 2">
    <name type="scientific">Paraburkholderia piptadeniae</name>
    <dbReference type="NCBI Taxonomy" id="1701573"/>
    <lineage>
        <taxon>Bacteria</taxon>
        <taxon>Pseudomonadati</taxon>
        <taxon>Pseudomonadota</taxon>
        <taxon>Betaproteobacteria</taxon>
        <taxon>Burkholderiales</taxon>
        <taxon>Burkholderiaceae</taxon>
        <taxon>Paraburkholderia</taxon>
    </lineage>
</organism>
<keyword evidence="2" id="KW-1185">Reference proteome</keyword>
<evidence type="ECO:0000313" key="1">
    <source>
        <dbReference type="EMBL" id="SIT39474.1"/>
    </source>
</evidence>
<proteinExistence type="predicted"/>
<dbReference type="EMBL" id="CYGY02000023">
    <property type="protein sequence ID" value="SIT39474.1"/>
    <property type="molecule type" value="Genomic_DNA"/>
</dbReference>
<reference evidence="1" key="1">
    <citation type="submission" date="2016-12" db="EMBL/GenBank/DDBJ databases">
        <authorList>
            <person name="Moulin L."/>
        </authorList>
    </citation>
    <scope>NUCLEOTIDE SEQUENCE [LARGE SCALE GENOMIC DNA]</scope>
    <source>
        <strain evidence="1">STM 7183</strain>
    </source>
</reference>
<dbReference type="AlphaFoldDB" id="A0A1N7RXM7"/>
<comment type="caution">
    <text evidence="1">The sequence shown here is derived from an EMBL/GenBank/DDBJ whole genome shotgun (WGS) entry which is preliminary data.</text>
</comment>
<accession>A0A1N7RXM7</accession>
<protein>
    <submittedName>
        <fullName evidence="1">Uncharacterized protein</fullName>
    </submittedName>
</protein>
<gene>
    <name evidence="1" type="ORF">BN2476_230023</name>
</gene>
<name>A0A1N7RXM7_9BURK</name>
<dbReference type="Proteomes" id="UP000195569">
    <property type="component" value="Unassembled WGS sequence"/>
</dbReference>
<evidence type="ECO:0000313" key="2">
    <source>
        <dbReference type="Proteomes" id="UP000195569"/>
    </source>
</evidence>
<sequence>MSLGTKTMTSEGTVLTIAAYDGKYTGSLDSLAHLFDLEGSVVPYGRPPFSALEEALKVLELCADKYSTPRAAGKHLTVFVGRGTGTGVKPVLRLDIGIDERHAVATIVGEPPLYAHTATVDVNDDDDVAAIVRKVLTQL</sequence>